<dbReference type="EnsemblMetazoa" id="MESCA002669-RA">
    <property type="protein sequence ID" value="MESCA002669-PA"/>
    <property type="gene ID" value="MESCA002669"/>
</dbReference>
<dbReference type="HOGENOM" id="CLU_1334821_0_0_1"/>
<organism evidence="2 3">
    <name type="scientific">Megaselia scalaris</name>
    <name type="common">Humpbacked fly</name>
    <name type="synonym">Phora scalaris</name>
    <dbReference type="NCBI Taxonomy" id="36166"/>
    <lineage>
        <taxon>Eukaryota</taxon>
        <taxon>Metazoa</taxon>
        <taxon>Ecdysozoa</taxon>
        <taxon>Arthropoda</taxon>
        <taxon>Hexapoda</taxon>
        <taxon>Insecta</taxon>
        <taxon>Pterygota</taxon>
        <taxon>Neoptera</taxon>
        <taxon>Endopterygota</taxon>
        <taxon>Diptera</taxon>
        <taxon>Brachycera</taxon>
        <taxon>Muscomorpha</taxon>
        <taxon>Platypezoidea</taxon>
        <taxon>Phoridae</taxon>
        <taxon>Megaseliini</taxon>
        <taxon>Megaselia</taxon>
    </lineage>
</organism>
<dbReference type="InterPro" id="IPR018864">
    <property type="entry name" value="Nucleoporin_Nup188_N"/>
</dbReference>
<protein>
    <recommendedName>
        <fullName evidence="1">Nucleoporin Nup188 N-terminal domain-containing protein</fullName>
    </recommendedName>
</protein>
<dbReference type="AlphaFoldDB" id="T1GGY8"/>
<feature type="domain" description="Nucleoporin Nup188 N-terminal" evidence="1">
    <location>
        <begin position="24"/>
        <end position="174"/>
    </location>
</feature>
<sequence>PYYKYLWQLVSGIHYETPEEKVRTELSNVSKKICEGILQFRPACASKTDLETLLEGKHQEKLIPFTKKLQNLLNLETSQCWEILCSYLTHEFRGSASSLAVFVANETNTTKLLEDIWGFYSLERMIVLKIIKNMLLFYEDAAHPFHEQYVQCIDKITLTKLRDSYFKQFKYLLEDKPASSLTSVLVFIFNECLTSGVFPDCLMNLV</sequence>
<dbReference type="InterPro" id="IPR044840">
    <property type="entry name" value="Nup188"/>
</dbReference>
<dbReference type="GO" id="GO:0006606">
    <property type="term" value="P:protein import into nucleus"/>
    <property type="evidence" value="ECO:0007669"/>
    <property type="project" value="TreeGrafter"/>
</dbReference>
<evidence type="ECO:0000313" key="3">
    <source>
        <dbReference type="Proteomes" id="UP000015102"/>
    </source>
</evidence>
<proteinExistence type="predicted"/>
<dbReference type="Proteomes" id="UP000015102">
    <property type="component" value="Unassembled WGS sequence"/>
</dbReference>
<dbReference type="EMBL" id="CAQQ02144439">
    <property type="status" value="NOT_ANNOTATED_CDS"/>
    <property type="molecule type" value="Genomic_DNA"/>
</dbReference>
<reference evidence="2" key="2">
    <citation type="submission" date="2015-06" db="UniProtKB">
        <authorList>
            <consortium name="EnsemblMetazoa"/>
        </authorList>
    </citation>
    <scope>IDENTIFICATION</scope>
</reference>
<dbReference type="GO" id="GO:0006405">
    <property type="term" value="P:RNA export from nucleus"/>
    <property type="evidence" value="ECO:0007669"/>
    <property type="project" value="TreeGrafter"/>
</dbReference>
<dbReference type="GO" id="GO:0044611">
    <property type="term" value="C:nuclear pore inner ring"/>
    <property type="evidence" value="ECO:0007669"/>
    <property type="project" value="TreeGrafter"/>
</dbReference>
<dbReference type="STRING" id="36166.T1GGY8"/>
<evidence type="ECO:0000259" key="1">
    <source>
        <dbReference type="Pfam" id="PF10487"/>
    </source>
</evidence>
<keyword evidence="3" id="KW-1185">Reference proteome</keyword>
<reference evidence="3" key="1">
    <citation type="submission" date="2013-02" db="EMBL/GenBank/DDBJ databases">
        <authorList>
            <person name="Hughes D."/>
        </authorList>
    </citation>
    <scope>NUCLEOTIDE SEQUENCE</scope>
    <source>
        <strain>Durham</strain>
        <strain evidence="3">NC isolate 2 -- Noor lab</strain>
    </source>
</reference>
<dbReference type="PANTHER" id="PTHR31431:SF1">
    <property type="entry name" value="NUCLEOPORIN NUP188"/>
    <property type="match status" value="1"/>
</dbReference>
<dbReference type="GO" id="GO:0017056">
    <property type="term" value="F:structural constituent of nuclear pore"/>
    <property type="evidence" value="ECO:0007669"/>
    <property type="project" value="InterPro"/>
</dbReference>
<dbReference type="PANTHER" id="PTHR31431">
    <property type="entry name" value="NUCLEOPORIN NUP188 HOMOLOG"/>
    <property type="match status" value="1"/>
</dbReference>
<dbReference type="OMA" id="LILEVWH"/>
<evidence type="ECO:0000313" key="2">
    <source>
        <dbReference type="EnsemblMetazoa" id="MESCA002669-PA"/>
    </source>
</evidence>
<dbReference type="EMBL" id="CAQQ02144438">
    <property type="status" value="NOT_ANNOTATED_CDS"/>
    <property type="molecule type" value="Genomic_DNA"/>
</dbReference>
<name>T1GGY8_MEGSC</name>
<accession>T1GGY8</accession>
<dbReference type="Pfam" id="PF10487">
    <property type="entry name" value="Nup188_N"/>
    <property type="match status" value="1"/>
</dbReference>